<dbReference type="Pfam" id="PF04389">
    <property type="entry name" value="Peptidase_M28"/>
    <property type="match status" value="1"/>
</dbReference>
<evidence type="ECO:0000256" key="19">
    <source>
        <dbReference type="SAM" id="MobiDB-lite"/>
    </source>
</evidence>
<evidence type="ECO:0000256" key="6">
    <source>
        <dbReference type="ARBA" id="ARBA00017435"/>
    </source>
</evidence>
<dbReference type="GO" id="GO:0005774">
    <property type="term" value="C:vacuolar membrane"/>
    <property type="evidence" value="ECO:0007669"/>
    <property type="project" value="UniProtKB-SubCell"/>
</dbReference>
<dbReference type="AlphaFoldDB" id="A0A6A1W2G6"/>
<evidence type="ECO:0000256" key="12">
    <source>
        <dbReference type="ARBA" id="ARBA00022824"/>
    </source>
</evidence>
<evidence type="ECO:0000313" key="23">
    <source>
        <dbReference type="Proteomes" id="UP000516437"/>
    </source>
</evidence>
<keyword evidence="10" id="KW-0479">Metal-binding</keyword>
<accession>A0A6A1W2G6</accession>
<evidence type="ECO:0000256" key="15">
    <source>
        <dbReference type="ARBA" id="ARBA00023049"/>
    </source>
</evidence>
<dbReference type="PANTHER" id="PTHR12147">
    <property type="entry name" value="METALLOPEPTIDASE M28 FAMILY MEMBER"/>
    <property type="match status" value="1"/>
</dbReference>
<comment type="caution">
    <text evidence="22">The sequence shown here is derived from an EMBL/GenBank/DDBJ whole genome shotgun (WGS) entry which is preliminary data.</text>
</comment>
<evidence type="ECO:0000256" key="8">
    <source>
        <dbReference type="ARBA" id="ARBA00022670"/>
    </source>
</evidence>
<comment type="subcellular location">
    <subcellularLocation>
        <location evidence="4">Endoplasmic reticulum membrane</location>
        <topology evidence="4">Multi-pass membrane protein</topology>
    </subcellularLocation>
    <subcellularLocation>
        <location evidence="3">Vacuole membrane</location>
        <topology evidence="3">Multi-pass membrane protein</topology>
    </subcellularLocation>
</comment>
<organism evidence="22 23">
    <name type="scientific">Morella rubra</name>
    <name type="common">Chinese bayberry</name>
    <dbReference type="NCBI Taxonomy" id="262757"/>
    <lineage>
        <taxon>Eukaryota</taxon>
        <taxon>Viridiplantae</taxon>
        <taxon>Streptophyta</taxon>
        <taxon>Embryophyta</taxon>
        <taxon>Tracheophyta</taxon>
        <taxon>Spermatophyta</taxon>
        <taxon>Magnoliopsida</taxon>
        <taxon>eudicotyledons</taxon>
        <taxon>Gunneridae</taxon>
        <taxon>Pentapetalae</taxon>
        <taxon>rosids</taxon>
        <taxon>fabids</taxon>
        <taxon>Fagales</taxon>
        <taxon>Myricaceae</taxon>
        <taxon>Morella</taxon>
    </lineage>
</organism>
<comment type="cofactor">
    <cofactor evidence="1">
        <name>Zn(2+)</name>
        <dbReference type="ChEBI" id="CHEBI:29105"/>
    </cofactor>
</comment>
<feature type="domain" description="Peptidase M28" evidence="21">
    <location>
        <begin position="165"/>
        <end position="327"/>
    </location>
</feature>
<keyword evidence="8" id="KW-0645">Protease</keyword>
<keyword evidence="17" id="KW-0325">Glycoprotein</keyword>
<keyword evidence="16 20" id="KW-0472">Membrane</keyword>
<keyword evidence="15" id="KW-0482">Metalloprotease</keyword>
<name>A0A6A1W2G6_9ROSI</name>
<feature type="transmembrane region" description="Helical" evidence="20">
    <location>
        <begin position="322"/>
        <end position="342"/>
    </location>
</feature>
<evidence type="ECO:0000256" key="4">
    <source>
        <dbReference type="ARBA" id="ARBA00004477"/>
    </source>
</evidence>
<evidence type="ECO:0000256" key="14">
    <source>
        <dbReference type="ARBA" id="ARBA00022989"/>
    </source>
</evidence>
<dbReference type="EMBL" id="RXIC02000021">
    <property type="protein sequence ID" value="KAB1219073.1"/>
    <property type="molecule type" value="Genomic_DNA"/>
</dbReference>
<proteinExistence type="inferred from homology"/>
<evidence type="ECO:0000313" key="22">
    <source>
        <dbReference type="EMBL" id="KAB1219073.1"/>
    </source>
</evidence>
<keyword evidence="12" id="KW-0256">Endoplasmic reticulum</keyword>
<evidence type="ECO:0000256" key="3">
    <source>
        <dbReference type="ARBA" id="ARBA00004128"/>
    </source>
</evidence>
<keyword evidence="11" id="KW-0378">Hydrolase</keyword>
<evidence type="ECO:0000256" key="9">
    <source>
        <dbReference type="ARBA" id="ARBA00022692"/>
    </source>
</evidence>
<keyword evidence="9 20" id="KW-0812">Transmembrane</keyword>
<reference evidence="22 23" key="1">
    <citation type="journal article" date="2019" name="Plant Biotechnol. J.">
        <title>The red bayberry genome and genetic basis of sex determination.</title>
        <authorList>
            <person name="Jia H.M."/>
            <person name="Jia H.J."/>
            <person name="Cai Q.L."/>
            <person name="Wang Y."/>
            <person name="Zhao H.B."/>
            <person name="Yang W.F."/>
            <person name="Wang G.Y."/>
            <person name="Li Y.H."/>
            <person name="Zhan D.L."/>
            <person name="Shen Y.T."/>
            <person name="Niu Q.F."/>
            <person name="Chang L."/>
            <person name="Qiu J."/>
            <person name="Zhao L."/>
            <person name="Xie H.B."/>
            <person name="Fu W.Y."/>
            <person name="Jin J."/>
            <person name="Li X.W."/>
            <person name="Jiao Y."/>
            <person name="Zhou C.C."/>
            <person name="Tu T."/>
            <person name="Chai C.Y."/>
            <person name="Gao J.L."/>
            <person name="Fan L.J."/>
            <person name="van de Weg E."/>
            <person name="Wang J.Y."/>
            <person name="Gao Z.S."/>
        </authorList>
    </citation>
    <scope>NUCLEOTIDE SEQUENCE [LARGE SCALE GENOMIC DNA]</scope>
    <source>
        <tissue evidence="22">Leaves</tissue>
    </source>
</reference>
<dbReference type="InterPro" id="IPR045175">
    <property type="entry name" value="M28_fam"/>
</dbReference>
<evidence type="ECO:0000256" key="20">
    <source>
        <dbReference type="SAM" id="Phobius"/>
    </source>
</evidence>
<keyword evidence="23" id="KW-1185">Reference proteome</keyword>
<evidence type="ECO:0000256" key="11">
    <source>
        <dbReference type="ARBA" id="ARBA00022801"/>
    </source>
</evidence>
<dbReference type="InterPro" id="IPR048024">
    <property type="entry name" value="Fxna-like_M28_dom"/>
</dbReference>
<keyword evidence="14 20" id="KW-1133">Transmembrane helix</keyword>
<evidence type="ECO:0000256" key="2">
    <source>
        <dbReference type="ARBA" id="ARBA00003273"/>
    </source>
</evidence>
<dbReference type="PANTHER" id="PTHR12147:SF58">
    <property type="entry name" value="VACUOLAR MEMBRANE PROTEASE"/>
    <property type="match status" value="1"/>
</dbReference>
<evidence type="ECO:0000256" key="5">
    <source>
        <dbReference type="ARBA" id="ARBA00010918"/>
    </source>
</evidence>
<protein>
    <recommendedName>
        <fullName evidence="6">Vacuolar membrane protease</fullName>
    </recommendedName>
    <alternativeName>
        <fullName evidence="18">FXNA-related family protease 1</fullName>
    </alternativeName>
</protein>
<dbReference type="OrthoDB" id="986812at2759"/>
<comment type="similarity">
    <text evidence="5">Belongs to the peptidase M28 family.</text>
</comment>
<dbReference type="GO" id="GO:0006508">
    <property type="term" value="P:proteolysis"/>
    <property type="evidence" value="ECO:0007669"/>
    <property type="project" value="UniProtKB-KW"/>
</dbReference>
<evidence type="ECO:0000256" key="7">
    <source>
        <dbReference type="ARBA" id="ARBA00022554"/>
    </source>
</evidence>
<dbReference type="GO" id="GO:0008235">
    <property type="term" value="F:metalloexopeptidase activity"/>
    <property type="evidence" value="ECO:0007669"/>
    <property type="project" value="InterPro"/>
</dbReference>
<dbReference type="Gene3D" id="3.40.630.10">
    <property type="entry name" value="Zn peptidases"/>
    <property type="match status" value="1"/>
</dbReference>
<feature type="region of interest" description="Disordered" evidence="19">
    <location>
        <begin position="1"/>
        <end position="27"/>
    </location>
</feature>
<dbReference type="CDD" id="cd03875">
    <property type="entry name" value="M28_Fxna_like"/>
    <property type="match status" value="1"/>
</dbReference>
<dbReference type="FunFam" id="3.40.630.10:FF:000008">
    <property type="entry name" value="Endoplasmic reticulum metallopeptidase 1"/>
    <property type="match status" value="1"/>
</dbReference>
<evidence type="ECO:0000256" key="10">
    <source>
        <dbReference type="ARBA" id="ARBA00022723"/>
    </source>
</evidence>
<evidence type="ECO:0000256" key="17">
    <source>
        <dbReference type="ARBA" id="ARBA00023180"/>
    </source>
</evidence>
<feature type="transmembrane region" description="Helical" evidence="20">
    <location>
        <begin position="37"/>
        <end position="54"/>
    </location>
</feature>
<dbReference type="GO" id="GO:0046872">
    <property type="term" value="F:metal ion binding"/>
    <property type="evidence" value="ECO:0007669"/>
    <property type="project" value="UniProtKB-KW"/>
</dbReference>
<evidence type="ECO:0000256" key="1">
    <source>
        <dbReference type="ARBA" id="ARBA00001947"/>
    </source>
</evidence>
<sequence>MQRNPQGPSAKSEPSAADDEEVKGSVRVENRTRRSPVVWLTLFVLIIYSSYAVYQYQFESMPLPLTAEQAGKRGFSEVEALKHVKALTQLGPHPVGSNALNLALQYVLTASEKIKETAHWEVDVQVEVFHSELGANRLVNGLFKGKTLLYSDLNHVVLRILPKFVSEAGDNAILVSSHIDTVLSTEGAGDCSSCVAVMLELARGIAQWAGFRHAVIFLFNTGEEDGLNGAHSFITQHPWNDTVRIAIDLEAMGIGGKSSIFQAGPHPWAIENFAMVAKYPSGQIIAQDLFSSGAIKSATDFQVYQEVAGLSGLDFAYLDKSAVYHTKVSLLFIFPLFFLFVLHQDGSFKVWLKDIICIFYCVLKFDYF</sequence>
<dbReference type="InterPro" id="IPR007484">
    <property type="entry name" value="Peptidase_M28"/>
</dbReference>
<keyword evidence="7" id="KW-0926">Vacuole</keyword>
<evidence type="ECO:0000256" key="16">
    <source>
        <dbReference type="ARBA" id="ARBA00023136"/>
    </source>
</evidence>
<comment type="function">
    <text evidence="2">May be involved in vacuolar sorting and osmoregulation.</text>
</comment>
<dbReference type="Proteomes" id="UP000516437">
    <property type="component" value="Chromosome 3"/>
</dbReference>
<evidence type="ECO:0000256" key="18">
    <source>
        <dbReference type="ARBA" id="ARBA00031512"/>
    </source>
</evidence>
<dbReference type="GO" id="GO:0005789">
    <property type="term" value="C:endoplasmic reticulum membrane"/>
    <property type="evidence" value="ECO:0007669"/>
    <property type="project" value="UniProtKB-SubCell"/>
</dbReference>
<evidence type="ECO:0000256" key="13">
    <source>
        <dbReference type="ARBA" id="ARBA00022833"/>
    </source>
</evidence>
<evidence type="ECO:0000259" key="21">
    <source>
        <dbReference type="Pfam" id="PF04389"/>
    </source>
</evidence>
<dbReference type="SUPFAM" id="SSF53187">
    <property type="entry name" value="Zn-dependent exopeptidases"/>
    <property type="match status" value="1"/>
</dbReference>
<gene>
    <name evidence="22" type="ORF">CJ030_MR3G018672</name>
</gene>
<keyword evidence="13" id="KW-0862">Zinc</keyword>